<protein>
    <submittedName>
        <fullName evidence="2">Uncharacterized protein</fullName>
    </submittedName>
</protein>
<proteinExistence type="predicted"/>
<comment type="caution">
    <text evidence="2">The sequence shown here is derived from an EMBL/GenBank/DDBJ whole genome shotgun (WGS) entry which is preliminary data.</text>
</comment>
<gene>
    <name evidence="4" type="ORF">NPIL_417691</name>
    <name evidence="1" type="ORF">NPIL_652021</name>
    <name evidence="2" type="ORF">NPIL_667411</name>
    <name evidence="3" type="ORF">NPIL_671341</name>
</gene>
<accession>A0A8X6U0T0</accession>
<dbReference type="Proteomes" id="UP000887013">
    <property type="component" value="Unassembled WGS sequence"/>
</dbReference>
<sequence length="92" mass="10666">MSLSGSCCRSSPCDYLKCPPHYLCTHKPTTTEHFNFRILLFLNPYMPVETYILGQWRRKYPGRDEVTRPDFNKQGVVLHDALLNAFVEKCGI</sequence>
<name>A0A8X6U0T0_NEPPI</name>
<reference evidence="2" key="1">
    <citation type="submission" date="2020-08" db="EMBL/GenBank/DDBJ databases">
        <title>Multicomponent nature underlies the extraordinary mechanical properties of spider dragline silk.</title>
        <authorList>
            <person name="Kono N."/>
            <person name="Nakamura H."/>
            <person name="Mori M."/>
            <person name="Yoshida Y."/>
            <person name="Ohtoshi R."/>
            <person name="Malay A.D."/>
            <person name="Moran D.A.P."/>
            <person name="Tomita M."/>
            <person name="Numata K."/>
            <person name="Arakawa K."/>
        </authorList>
    </citation>
    <scope>NUCLEOTIDE SEQUENCE</scope>
</reference>
<keyword evidence="5" id="KW-1185">Reference proteome</keyword>
<evidence type="ECO:0000313" key="5">
    <source>
        <dbReference type="Proteomes" id="UP000887013"/>
    </source>
</evidence>
<evidence type="ECO:0000313" key="3">
    <source>
        <dbReference type="EMBL" id="GFU24722.1"/>
    </source>
</evidence>
<dbReference type="EMBL" id="BMAW01081478">
    <property type="protein sequence ID" value="GFU24722.1"/>
    <property type="molecule type" value="Genomic_DNA"/>
</dbReference>
<evidence type="ECO:0000313" key="2">
    <source>
        <dbReference type="EMBL" id="GFT78130.1"/>
    </source>
</evidence>
<dbReference type="AlphaFoldDB" id="A0A8X6U0T0"/>
<evidence type="ECO:0000313" key="1">
    <source>
        <dbReference type="EMBL" id="GFS47214.1"/>
    </source>
</evidence>
<evidence type="ECO:0000313" key="4">
    <source>
        <dbReference type="EMBL" id="GFU39246.1"/>
    </source>
</evidence>
<dbReference type="EMBL" id="BMAW01084551">
    <property type="protein sequence ID" value="GFU39246.1"/>
    <property type="molecule type" value="Genomic_DNA"/>
</dbReference>
<dbReference type="EMBL" id="BMAW01071453">
    <property type="protein sequence ID" value="GFT78130.1"/>
    <property type="molecule type" value="Genomic_DNA"/>
</dbReference>
<organism evidence="2 5">
    <name type="scientific">Nephila pilipes</name>
    <name type="common">Giant wood spider</name>
    <name type="synonym">Nephila maculata</name>
    <dbReference type="NCBI Taxonomy" id="299642"/>
    <lineage>
        <taxon>Eukaryota</taxon>
        <taxon>Metazoa</taxon>
        <taxon>Ecdysozoa</taxon>
        <taxon>Arthropoda</taxon>
        <taxon>Chelicerata</taxon>
        <taxon>Arachnida</taxon>
        <taxon>Araneae</taxon>
        <taxon>Araneomorphae</taxon>
        <taxon>Entelegynae</taxon>
        <taxon>Araneoidea</taxon>
        <taxon>Nephilidae</taxon>
        <taxon>Nephila</taxon>
    </lineage>
</organism>
<dbReference type="EMBL" id="BMAW01044957">
    <property type="protein sequence ID" value="GFS47214.1"/>
    <property type="molecule type" value="Genomic_DNA"/>
</dbReference>